<feature type="coiled-coil region" evidence="1">
    <location>
        <begin position="7"/>
        <end position="63"/>
    </location>
</feature>
<accession>A0A327JW55</accession>
<keyword evidence="3" id="KW-1185">Reference proteome</keyword>
<reference evidence="2 3" key="1">
    <citation type="submission" date="2017-07" db="EMBL/GenBank/DDBJ databases">
        <title>Draft Genome Sequences of Select Purple Nonsulfur Bacteria.</title>
        <authorList>
            <person name="Lasarre B."/>
            <person name="Mckinlay J.B."/>
        </authorList>
    </citation>
    <scope>NUCLEOTIDE SEQUENCE [LARGE SCALE GENOMIC DNA]</scope>
    <source>
        <strain evidence="2 3">DSM 11290</strain>
    </source>
</reference>
<dbReference type="RefSeq" id="WP_111432606.1">
    <property type="nucleotide sequence ID" value="NZ_JACIGG010000006.1"/>
</dbReference>
<dbReference type="Proteomes" id="UP000249299">
    <property type="component" value="Unassembled WGS sequence"/>
</dbReference>
<name>A0A327JW55_9HYPH</name>
<comment type="caution">
    <text evidence="2">The sequence shown here is derived from an EMBL/GenBank/DDBJ whole genome shotgun (WGS) entry which is preliminary data.</text>
</comment>
<protein>
    <submittedName>
        <fullName evidence="2">Uncharacterized protein</fullName>
    </submittedName>
</protein>
<evidence type="ECO:0000313" key="2">
    <source>
        <dbReference type="EMBL" id="RAI29815.1"/>
    </source>
</evidence>
<gene>
    <name evidence="2" type="ORF">CH339_02010</name>
</gene>
<dbReference type="EMBL" id="NPEV01000002">
    <property type="protein sequence ID" value="RAI29815.1"/>
    <property type="molecule type" value="Genomic_DNA"/>
</dbReference>
<dbReference type="OrthoDB" id="8481969at2"/>
<proteinExistence type="predicted"/>
<organism evidence="2 3">
    <name type="scientific">Rhodobium orientis</name>
    <dbReference type="NCBI Taxonomy" id="34017"/>
    <lineage>
        <taxon>Bacteria</taxon>
        <taxon>Pseudomonadati</taxon>
        <taxon>Pseudomonadota</taxon>
        <taxon>Alphaproteobacteria</taxon>
        <taxon>Hyphomicrobiales</taxon>
        <taxon>Rhodobiaceae</taxon>
        <taxon>Rhodobium</taxon>
    </lineage>
</organism>
<sequence length="102" mass="11837">MTRVSYLENLKRHMEGVERDMQAARQKIESGAAVDKVSASGELAALEAQHRELMERMDHAIEHHSDEWSPLHTEFQRDVDALTDSLERWIDHYPGARVVERE</sequence>
<keyword evidence="1" id="KW-0175">Coiled coil</keyword>
<evidence type="ECO:0000313" key="3">
    <source>
        <dbReference type="Proteomes" id="UP000249299"/>
    </source>
</evidence>
<evidence type="ECO:0000256" key="1">
    <source>
        <dbReference type="SAM" id="Coils"/>
    </source>
</evidence>
<dbReference type="AlphaFoldDB" id="A0A327JW55"/>